<organism evidence="2 3">
    <name type="scientific">Plasmodium falciparum (isolate 7G8)</name>
    <dbReference type="NCBI Taxonomy" id="57266"/>
    <lineage>
        <taxon>Eukaryota</taxon>
        <taxon>Sar</taxon>
        <taxon>Alveolata</taxon>
        <taxon>Apicomplexa</taxon>
        <taxon>Aconoidasida</taxon>
        <taxon>Haemosporida</taxon>
        <taxon>Plasmodiidae</taxon>
        <taxon>Plasmodium</taxon>
        <taxon>Plasmodium (Laverania)</taxon>
    </lineage>
</organism>
<dbReference type="EMBL" id="KE123596">
    <property type="protein sequence ID" value="EUR75511.1"/>
    <property type="molecule type" value="Genomic_DNA"/>
</dbReference>
<evidence type="ECO:0000313" key="3">
    <source>
        <dbReference type="Proteomes" id="UP000030688"/>
    </source>
</evidence>
<sequence length="125" mass="15790">MIKIIHVLYNNYYTYYKIVNFFIVNSNFELKEMLLHKSLHIYFIFFFYTPLFKLHDKCLLIVYTYFVYEKNCFGYMYTHVSIILYLKFCEYLIKLFLLLYAPYRENKYYKFRGKKSTYMWIIKYL</sequence>
<gene>
    <name evidence="2" type="ORF">PFBG_01254</name>
</gene>
<reference evidence="3" key="1">
    <citation type="submission" date="2007-11" db="EMBL/GenBank/DDBJ databases">
        <authorList>
            <consortium name="The Broad Institute Genome Sequencing Platform"/>
            <person name="Volkman S.K."/>
            <person name="Daily J.P."/>
            <person name="Sarr O."/>
            <person name="Ndiaye D."/>
            <person name="Ndir O."/>
            <person name="Mboup S."/>
            <person name="Lukens A."/>
            <person name="Stange-Thomann N."/>
            <person name="Mauceli E."/>
            <person name="Gnerre S."/>
            <person name="Jaffe D."/>
            <person name="Zainoun J."/>
            <person name="Wiegand R.C."/>
            <person name="Birren B."/>
            <person name="Galagan J."/>
            <person name="Lander E."/>
            <person name="Wirth D.F."/>
        </authorList>
    </citation>
    <scope>NUCLEOTIDE SEQUENCE [LARGE SCALE GENOMIC DNA]</scope>
    <source>
        <strain evidence="3">7G8</strain>
    </source>
</reference>
<feature type="transmembrane region" description="Helical" evidence="1">
    <location>
        <begin position="41"/>
        <end position="68"/>
    </location>
</feature>
<keyword evidence="1" id="KW-1133">Transmembrane helix</keyword>
<protein>
    <submittedName>
        <fullName evidence="2">Uncharacterized protein</fullName>
    </submittedName>
</protein>
<keyword evidence="1" id="KW-0812">Transmembrane</keyword>
<evidence type="ECO:0000256" key="1">
    <source>
        <dbReference type="SAM" id="Phobius"/>
    </source>
</evidence>
<reference evidence="2 3" key="2">
    <citation type="submission" date="2013-02" db="EMBL/GenBank/DDBJ databases">
        <title>The Genome Sequence of Plasmodium falciparum 7G8.</title>
        <authorList>
            <consortium name="The Broad Institute Genome Sequencing Platform"/>
            <consortium name="The Broad Institute Genome Sequencing Center for Infectious Disease"/>
            <person name="Neafsey D."/>
            <person name="Cheeseman I."/>
            <person name="Volkman S."/>
            <person name="Adams J."/>
            <person name="Walker B."/>
            <person name="Young S.K."/>
            <person name="Zeng Q."/>
            <person name="Gargeya S."/>
            <person name="Fitzgerald M."/>
            <person name="Haas B."/>
            <person name="Abouelleil A."/>
            <person name="Alvarado L."/>
            <person name="Arachchi H.M."/>
            <person name="Berlin A.M."/>
            <person name="Chapman S.B."/>
            <person name="Dewar J."/>
            <person name="Goldberg J."/>
            <person name="Griggs A."/>
            <person name="Gujja S."/>
            <person name="Hansen M."/>
            <person name="Howarth C."/>
            <person name="Imamovic A."/>
            <person name="Larimer J."/>
            <person name="McCowan C."/>
            <person name="Murphy C."/>
            <person name="Neiman D."/>
            <person name="Pearson M."/>
            <person name="Priest M."/>
            <person name="Roberts A."/>
            <person name="Saif S."/>
            <person name="Shea T."/>
            <person name="Sisk P."/>
            <person name="Sykes S."/>
            <person name="Wortman J."/>
            <person name="Nusbaum C."/>
            <person name="Birren B."/>
        </authorList>
    </citation>
    <scope>NUCLEOTIDE SEQUENCE [LARGE SCALE GENOMIC DNA]</scope>
    <source>
        <strain evidence="2 3">7G8</strain>
    </source>
</reference>
<evidence type="ECO:0000313" key="2">
    <source>
        <dbReference type="EMBL" id="EUR75511.1"/>
    </source>
</evidence>
<name>W7FBM6_PLAF8</name>
<dbReference type="Proteomes" id="UP000030688">
    <property type="component" value="Unassembled WGS sequence"/>
</dbReference>
<dbReference type="AlphaFoldDB" id="W7FBM6"/>
<feature type="transmembrane region" description="Helical" evidence="1">
    <location>
        <begin position="80"/>
        <end position="103"/>
    </location>
</feature>
<keyword evidence="1" id="KW-0472">Membrane</keyword>
<proteinExistence type="predicted"/>
<accession>W7FBM6</accession>